<keyword evidence="6" id="KW-1185">Reference proteome</keyword>
<dbReference type="OrthoDB" id="9781630at2"/>
<dbReference type="Pfam" id="PF00392">
    <property type="entry name" value="GntR"/>
    <property type="match status" value="1"/>
</dbReference>
<dbReference type="SMART" id="SM00895">
    <property type="entry name" value="FCD"/>
    <property type="match status" value="1"/>
</dbReference>
<dbReference type="GO" id="GO:0003677">
    <property type="term" value="F:DNA binding"/>
    <property type="evidence" value="ECO:0007669"/>
    <property type="project" value="UniProtKB-KW"/>
</dbReference>
<dbReference type="Pfam" id="PF07729">
    <property type="entry name" value="FCD"/>
    <property type="match status" value="1"/>
</dbReference>
<evidence type="ECO:0000256" key="1">
    <source>
        <dbReference type="ARBA" id="ARBA00023015"/>
    </source>
</evidence>
<feature type="domain" description="HTH gntR-type" evidence="4">
    <location>
        <begin position="14"/>
        <end position="81"/>
    </location>
</feature>
<dbReference type="InterPro" id="IPR036390">
    <property type="entry name" value="WH_DNA-bd_sf"/>
</dbReference>
<evidence type="ECO:0000256" key="2">
    <source>
        <dbReference type="ARBA" id="ARBA00023125"/>
    </source>
</evidence>
<evidence type="ECO:0000259" key="4">
    <source>
        <dbReference type="PROSITE" id="PS50949"/>
    </source>
</evidence>
<evidence type="ECO:0000256" key="3">
    <source>
        <dbReference type="ARBA" id="ARBA00023163"/>
    </source>
</evidence>
<dbReference type="Gene3D" id="1.20.120.530">
    <property type="entry name" value="GntR ligand-binding domain-like"/>
    <property type="match status" value="1"/>
</dbReference>
<organism evidence="5 6">
    <name type="scientific">Deinococcus peraridilitoris (strain DSM 19664 / LMG 22246 / CIP 109416 / KR-200)</name>
    <dbReference type="NCBI Taxonomy" id="937777"/>
    <lineage>
        <taxon>Bacteria</taxon>
        <taxon>Thermotogati</taxon>
        <taxon>Deinococcota</taxon>
        <taxon>Deinococci</taxon>
        <taxon>Deinococcales</taxon>
        <taxon>Deinococcaceae</taxon>
        <taxon>Deinococcus</taxon>
    </lineage>
</organism>
<dbReference type="InterPro" id="IPR000524">
    <property type="entry name" value="Tscrpt_reg_HTH_GntR"/>
</dbReference>
<dbReference type="InterPro" id="IPR011711">
    <property type="entry name" value="GntR_C"/>
</dbReference>
<keyword evidence="1" id="KW-0805">Transcription regulation</keyword>
<dbReference type="GO" id="GO:0003700">
    <property type="term" value="F:DNA-binding transcription factor activity"/>
    <property type="evidence" value="ECO:0007669"/>
    <property type="project" value="InterPro"/>
</dbReference>
<dbReference type="AlphaFoldDB" id="L0A8D0"/>
<dbReference type="PANTHER" id="PTHR43537:SF24">
    <property type="entry name" value="GLUCONATE OPERON TRANSCRIPTIONAL REPRESSOR"/>
    <property type="match status" value="1"/>
</dbReference>
<protein>
    <submittedName>
        <fullName evidence="5">Transcriptional regulator</fullName>
    </submittedName>
</protein>
<sequence>MITLDARPVLRERSTLSAEAYTVIRAAILRRELHPGKKLNVRELSERLDLSATPVKEALLALSQEGLVLSIPRRGYFVPSIDSSEIMDLYLLRSVIEGLGARLATQHANHQTDHTLLDILGELDSAANTEHTEQYGNLDFRLHQTIWEASGSSRLIKTAETLSGQIRLLMSHSNELPNRLTTSIEEHQRIVDAILNRDAARAEQEMRHHLENAARLMSDSPPGANDQ</sequence>
<dbReference type="HOGENOM" id="CLU_017584_5_3_0"/>
<dbReference type="EMBL" id="CP003383">
    <property type="protein sequence ID" value="AFZ69335.1"/>
    <property type="molecule type" value="Genomic_DNA"/>
</dbReference>
<evidence type="ECO:0000313" key="6">
    <source>
        <dbReference type="Proteomes" id="UP000010467"/>
    </source>
</evidence>
<dbReference type="InterPro" id="IPR008920">
    <property type="entry name" value="TF_FadR/GntR_C"/>
</dbReference>
<gene>
    <name evidence="5" type="ordered locus">Deipe_3926</name>
</gene>
<dbReference type="PATRIC" id="fig|937777.3.peg.3942"/>
<dbReference type="InterPro" id="IPR036388">
    <property type="entry name" value="WH-like_DNA-bd_sf"/>
</dbReference>
<dbReference type="PANTHER" id="PTHR43537">
    <property type="entry name" value="TRANSCRIPTIONAL REGULATOR, GNTR FAMILY"/>
    <property type="match status" value="1"/>
</dbReference>
<keyword evidence="2" id="KW-0238">DNA-binding</keyword>
<evidence type="ECO:0000313" key="5">
    <source>
        <dbReference type="EMBL" id="AFZ69335.1"/>
    </source>
</evidence>
<proteinExistence type="predicted"/>
<reference evidence="6" key="1">
    <citation type="submission" date="2012-03" db="EMBL/GenBank/DDBJ databases">
        <title>Complete sequence of plasmid 1 of Deinococcus peraridilitoris DSM 19664.</title>
        <authorList>
            <person name="Lucas S."/>
            <person name="Copeland A."/>
            <person name="Lapidus A."/>
            <person name="Glavina del Rio T."/>
            <person name="Dalin E."/>
            <person name="Tice H."/>
            <person name="Bruce D."/>
            <person name="Goodwin L."/>
            <person name="Pitluck S."/>
            <person name="Peters L."/>
            <person name="Mikhailova N."/>
            <person name="Lu M."/>
            <person name="Kyrpides N."/>
            <person name="Mavromatis K."/>
            <person name="Ivanova N."/>
            <person name="Brettin T."/>
            <person name="Detter J.C."/>
            <person name="Han C."/>
            <person name="Larimer F."/>
            <person name="Land M."/>
            <person name="Hauser L."/>
            <person name="Markowitz V."/>
            <person name="Cheng J.-F."/>
            <person name="Hugenholtz P."/>
            <person name="Woyke T."/>
            <person name="Wu D."/>
            <person name="Pukall R."/>
            <person name="Steenblock K."/>
            <person name="Brambilla E."/>
            <person name="Klenk H.-P."/>
            <person name="Eisen J.A."/>
        </authorList>
    </citation>
    <scope>NUCLEOTIDE SEQUENCE [LARGE SCALE GENOMIC DNA]</scope>
    <source>
        <strain evidence="6">DSM 19664 / LMG 22246 / CIP 109416 / KR-200</strain>
        <plasmid evidence="6">Plasmid pDEIPE01</plasmid>
    </source>
</reference>
<dbReference type="SUPFAM" id="SSF48008">
    <property type="entry name" value="GntR ligand-binding domain-like"/>
    <property type="match status" value="1"/>
</dbReference>
<geneLocation type="plasmid" evidence="5 6">
    <name>pDEIPE01</name>
</geneLocation>
<dbReference type="SUPFAM" id="SSF46785">
    <property type="entry name" value="Winged helix' DNA-binding domain"/>
    <property type="match status" value="1"/>
</dbReference>
<keyword evidence="3" id="KW-0804">Transcription</keyword>
<keyword evidence="5" id="KW-0614">Plasmid</keyword>
<accession>L0A8D0</accession>
<dbReference type="Gene3D" id="1.10.10.10">
    <property type="entry name" value="Winged helix-like DNA-binding domain superfamily/Winged helix DNA-binding domain"/>
    <property type="match status" value="1"/>
</dbReference>
<dbReference type="CDD" id="cd07377">
    <property type="entry name" value="WHTH_GntR"/>
    <property type="match status" value="1"/>
</dbReference>
<dbReference type="SMART" id="SM00345">
    <property type="entry name" value="HTH_GNTR"/>
    <property type="match status" value="1"/>
</dbReference>
<name>L0A8D0_DEIPD</name>
<dbReference type="RefSeq" id="WP_015231237.1">
    <property type="nucleotide sequence ID" value="NC_019789.1"/>
</dbReference>
<dbReference type="Proteomes" id="UP000010467">
    <property type="component" value="Plasmid pDEIPE01"/>
</dbReference>
<dbReference type="PROSITE" id="PS50949">
    <property type="entry name" value="HTH_GNTR"/>
    <property type="match status" value="1"/>
</dbReference>
<dbReference type="KEGG" id="dpd:Deipe_3926"/>